<evidence type="ECO:0000313" key="3">
    <source>
        <dbReference type="Proteomes" id="UP000192578"/>
    </source>
</evidence>
<proteinExistence type="predicted"/>
<dbReference type="OrthoDB" id="10688505at2759"/>
<protein>
    <recommendedName>
        <fullName evidence="4">Trichohyalin-plectin-homology domain-containing protein</fullName>
    </recommendedName>
</protein>
<comment type="caution">
    <text evidence="2">The sequence shown here is derived from an EMBL/GenBank/DDBJ whole genome shotgun (WGS) entry which is preliminary data.</text>
</comment>
<accession>A0A1W0X9A7</accession>
<evidence type="ECO:0000256" key="1">
    <source>
        <dbReference type="SAM" id="MobiDB-lite"/>
    </source>
</evidence>
<dbReference type="EMBL" id="MTYJ01000008">
    <property type="protein sequence ID" value="OQV24119.1"/>
    <property type="molecule type" value="Genomic_DNA"/>
</dbReference>
<evidence type="ECO:0008006" key="4">
    <source>
        <dbReference type="Google" id="ProtNLM"/>
    </source>
</evidence>
<dbReference type="Proteomes" id="UP000192578">
    <property type="component" value="Unassembled WGS sequence"/>
</dbReference>
<evidence type="ECO:0000313" key="2">
    <source>
        <dbReference type="EMBL" id="OQV24119.1"/>
    </source>
</evidence>
<feature type="region of interest" description="Disordered" evidence="1">
    <location>
        <begin position="183"/>
        <end position="217"/>
    </location>
</feature>
<keyword evidence="3" id="KW-1185">Reference proteome</keyword>
<reference evidence="3" key="1">
    <citation type="submission" date="2017-01" db="EMBL/GenBank/DDBJ databases">
        <title>Comparative genomics of anhydrobiosis in the tardigrade Hypsibius dujardini.</title>
        <authorList>
            <person name="Yoshida Y."/>
            <person name="Koutsovoulos G."/>
            <person name="Laetsch D."/>
            <person name="Stevens L."/>
            <person name="Kumar S."/>
            <person name="Horikawa D."/>
            <person name="Ishino K."/>
            <person name="Komine S."/>
            <person name="Tomita M."/>
            <person name="Blaxter M."/>
            <person name="Arakawa K."/>
        </authorList>
    </citation>
    <scope>NUCLEOTIDE SEQUENCE [LARGE SCALE GENOMIC DNA]</scope>
    <source>
        <strain evidence="3">Z151</strain>
    </source>
</reference>
<dbReference type="AlphaFoldDB" id="A0A1W0X9A7"/>
<sequence>MQSEFVRPFELLHSIKYRSEDDRAKAQAVTIQQWMNVCHQALPPAQRQDGFTHRPNAPTIDLFRGPEPTKVILMGVAAIPRREGERDQMAHDSHKLKRTWIINTKATYRDDCEAMRSQLADRGRHDYQQMVRWKAEKAFEMISRAKDLNFHQRDEIREIDGARYTLNALQCRNQQAAFPKMVKERQDQRDAQMQKEWDKDAKIKDEQEEEAKREKIREAHRQGDIACEMLNRKAFHFRGVDFTFVRKEAARVKKFREEINQEMYQEAIDAFQRKRALQADLDLRIRETEEEKAAEQARTDHLTDIRKNYLKFKITQIKNIDAHKQNKKREAVARRQVFADLAAAAHKKREEDLLIKAANQFHSDYAEAEERRLADEKTKRAQVISDILADVNSQQIKHEKMKADSKAEDRAIYNKWVEEDQIYNNKAETKRRKALVMQTNLDYANMKKDEQRKEKAQLTEYAKSVLAERRNVNQKAFAVEKSLMRSLAKFGV</sequence>
<gene>
    <name evidence="2" type="ORF">BV898_02071</name>
</gene>
<organism evidence="2 3">
    <name type="scientific">Hypsibius exemplaris</name>
    <name type="common">Freshwater tardigrade</name>
    <dbReference type="NCBI Taxonomy" id="2072580"/>
    <lineage>
        <taxon>Eukaryota</taxon>
        <taxon>Metazoa</taxon>
        <taxon>Ecdysozoa</taxon>
        <taxon>Tardigrada</taxon>
        <taxon>Eutardigrada</taxon>
        <taxon>Parachela</taxon>
        <taxon>Hypsibioidea</taxon>
        <taxon>Hypsibiidae</taxon>
        <taxon>Hypsibius</taxon>
    </lineage>
</organism>
<name>A0A1W0X9A7_HYPEX</name>